<evidence type="ECO:0000256" key="6">
    <source>
        <dbReference type="ARBA" id="ARBA00022679"/>
    </source>
</evidence>
<dbReference type="PANTHER" id="PTHR34220:SF7">
    <property type="entry name" value="SENSOR HISTIDINE KINASE YPDA"/>
    <property type="match status" value="1"/>
</dbReference>
<keyword evidence="8 15" id="KW-0418">Kinase</keyword>
<evidence type="ECO:0000256" key="8">
    <source>
        <dbReference type="ARBA" id="ARBA00022777"/>
    </source>
</evidence>
<keyword evidence="4" id="KW-1003">Cell membrane</keyword>
<dbReference type="eggNOG" id="COG2972">
    <property type="taxonomic scope" value="Bacteria"/>
</dbReference>
<organism evidence="15 16">
    <name type="scientific">Gracilibacillus boraciitolerans JCM 21714</name>
    <dbReference type="NCBI Taxonomy" id="1298598"/>
    <lineage>
        <taxon>Bacteria</taxon>
        <taxon>Bacillati</taxon>
        <taxon>Bacillota</taxon>
        <taxon>Bacilli</taxon>
        <taxon>Bacillales</taxon>
        <taxon>Bacillaceae</taxon>
        <taxon>Gracilibacillus</taxon>
    </lineage>
</organism>
<dbReference type="InterPro" id="IPR003594">
    <property type="entry name" value="HATPase_dom"/>
</dbReference>
<keyword evidence="16" id="KW-1185">Reference proteome</keyword>
<evidence type="ECO:0000259" key="14">
    <source>
        <dbReference type="PROSITE" id="PS50885"/>
    </source>
</evidence>
<evidence type="ECO:0000256" key="9">
    <source>
        <dbReference type="ARBA" id="ARBA00022840"/>
    </source>
</evidence>
<dbReference type="RefSeq" id="WP_235182976.1">
    <property type="nucleotide sequence ID" value="NZ_BAVS01000041.1"/>
</dbReference>
<dbReference type="Pfam" id="PF00672">
    <property type="entry name" value="HAMP"/>
    <property type="match status" value="1"/>
</dbReference>
<dbReference type="PANTHER" id="PTHR34220">
    <property type="entry name" value="SENSOR HISTIDINE KINASE YPDA"/>
    <property type="match status" value="1"/>
</dbReference>
<dbReference type="GO" id="GO:0005886">
    <property type="term" value="C:plasma membrane"/>
    <property type="evidence" value="ECO:0007669"/>
    <property type="project" value="UniProtKB-SubCell"/>
</dbReference>
<evidence type="ECO:0000256" key="7">
    <source>
        <dbReference type="ARBA" id="ARBA00022741"/>
    </source>
</evidence>
<keyword evidence="9" id="KW-0067">ATP-binding</keyword>
<evidence type="ECO:0000259" key="13">
    <source>
        <dbReference type="PROSITE" id="PS50109"/>
    </source>
</evidence>
<evidence type="ECO:0000256" key="4">
    <source>
        <dbReference type="ARBA" id="ARBA00022475"/>
    </source>
</evidence>
<dbReference type="InterPro" id="IPR036890">
    <property type="entry name" value="HATPase_C_sf"/>
</dbReference>
<dbReference type="InterPro" id="IPR005467">
    <property type="entry name" value="His_kinase_dom"/>
</dbReference>
<dbReference type="AlphaFoldDB" id="W4VQP7"/>
<gene>
    <name evidence="15" type="ORF">JCM21714_4360</name>
</gene>
<evidence type="ECO:0000256" key="5">
    <source>
        <dbReference type="ARBA" id="ARBA00022553"/>
    </source>
</evidence>
<dbReference type="STRING" id="1298598.JCM21714_4360"/>
<dbReference type="GO" id="GO:0000155">
    <property type="term" value="F:phosphorelay sensor kinase activity"/>
    <property type="evidence" value="ECO:0007669"/>
    <property type="project" value="InterPro"/>
</dbReference>
<proteinExistence type="predicted"/>
<dbReference type="GO" id="GO:0005524">
    <property type="term" value="F:ATP binding"/>
    <property type="evidence" value="ECO:0007669"/>
    <property type="project" value="UniProtKB-KW"/>
</dbReference>
<feature type="transmembrane region" description="Helical" evidence="12">
    <location>
        <begin position="183"/>
        <end position="201"/>
    </location>
</feature>
<sequence>MKNWLYRHMSGRTIQSRLTLIFAAIILLFNIVTISIYVSSTQLQQQYHDSVASLLRLNTISQSAVKLSDTTKAYVLERDEESLEQYYLNRTMLREQVQPLLADATPIQYKNYTNMVDALIYQSELTVGFVLRDDIEQYTAHMKEVQSTANYIQQTTLELLDTSLTEYQGLYIDMQERNEAFKYFTLFLLITTIMCGTYIAIRFGRGIHRPIQKLSRAATEVSQGEFNGKPVVIESNDEFRLLGDSFNTMRGSIRNLINEIKDQSQQEMLMKELELKHLQNQIHPHFLFNTLNTVSKMAYLEEARSTSNLIDSLASMMRHSLGDLKKSVHLQDELKMVSDYVHIQQTRFMERIEFHVDPLAEHLNLPIPRLTLQPLVENAFIHGLEELEEGGRIEVLVTENETDVMVEVCDNGVGISKAQQQKLLLMEDDQHVGHVTGIGLANVIKRLQLFYQKQDVLEIESELGKGTVIRIKIPKGQKGGEVA</sequence>
<evidence type="ECO:0000256" key="2">
    <source>
        <dbReference type="ARBA" id="ARBA00004651"/>
    </source>
</evidence>
<dbReference type="InterPro" id="IPR050640">
    <property type="entry name" value="Bact_2-comp_sensor_kinase"/>
</dbReference>
<evidence type="ECO:0000313" key="16">
    <source>
        <dbReference type="Proteomes" id="UP000019102"/>
    </source>
</evidence>
<dbReference type="SUPFAM" id="SSF55874">
    <property type="entry name" value="ATPase domain of HSP90 chaperone/DNA topoisomerase II/histidine kinase"/>
    <property type="match status" value="1"/>
</dbReference>
<feature type="transmembrane region" description="Helical" evidence="12">
    <location>
        <begin position="20"/>
        <end position="38"/>
    </location>
</feature>
<dbReference type="InterPro" id="IPR003660">
    <property type="entry name" value="HAMP_dom"/>
</dbReference>
<dbReference type="Gene3D" id="3.30.565.10">
    <property type="entry name" value="Histidine kinase-like ATPase, C-terminal domain"/>
    <property type="match status" value="1"/>
</dbReference>
<accession>W4VQP7</accession>
<keyword evidence="5" id="KW-0597">Phosphoprotein</keyword>
<dbReference type="Pfam" id="PF02518">
    <property type="entry name" value="HATPase_c"/>
    <property type="match status" value="1"/>
</dbReference>
<keyword evidence="12" id="KW-0812">Transmembrane</keyword>
<evidence type="ECO:0000256" key="3">
    <source>
        <dbReference type="ARBA" id="ARBA00012438"/>
    </source>
</evidence>
<keyword evidence="7" id="KW-0547">Nucleotide-binding</keyword>
<feature type="domain" description="Histidine kinase" evidence="13">
    <location>
        <begin position="282"/>
        <end position="477"/>
    </location>
</feature>
<keyword evidence="10" id="KW-0902">Two-component regulatory system</keyword>
<evidence type="ECO:0000256" key="12">
    <source>
        <dbReference type="SAM" id="Phobius"/>
    </source>
</evidence>
<evidence type="ECO:0000256" key="11">
    <source>
        <dbReference type="ARBA" id="ARBA00023136"/>
    </source>
</evidence>
<evidence type="ECO:0000313" key="15">
    <source>
        <dbReference type="EMBL" id="GAE95149.1"/>
    </source>
</evidence>
<feature type="domain" description="HAMP" evidence="14">
    <location>
        <begin position="205"/>
        <end position="258"/>
    </location>
</feature>
<keyword evidence="11 12" id="KW-0472">Membrane</keyword>
<name>W4VQP7_9BACI</name>
<comment type="subcellular location">
    <subcellularLocation>
        <location evidence="2">Cell membrane</location>
        <topology evidence="2">Multi-pass membrane protein</topology>
    </subcellularLocation>
</comment>
<dbReference type="SMART" id="SM00304">
    <property type="entry name" value="HAMP"/>
    <property type="match status" value="1"/>
</dbReference>
<protein>
    <recommendedName>
        <fullName evidence="3">histidine kinase</fullName>
        <ecNumber evidence="3">2.7.13.3</ecNumber>
    </recommendedName>
</protein>
<dbReference type="CDD" id="cd06225">
    <property type="entry name" value="HAMP"/>
    <property type="match status" value="1"/>
</dbReference>
<reference evidence="15 16" key="1">
    <citation type="journal article" date="2014" name="Genome Announc.">
        <title>Draft Genome Sequence of the Boron-Tolerant and Moderately Halotolerant Bacterium Gracilibacillus boraciitolerans JCM 21714T.</title>
        <authorList>
            <person name="Ahmed I."/>
            <person name="Oshima K."/>
            <person name="Suda W."/>
            <person name="Kitamura K."/>
            <person name="Iida T."/>
            <person name="Ohmori Y."/>
            <person name="Fujiwara T."/>
            <person name="Hattori M."/>
            <person name="Ohkuma M."/>
        </authorList>
    </citation>
    <scope>NUCLEOTIDE SEQUENCE [LARGE SCALE GENOMIC DNA]</scope>
    <source>
        <strain evidence="15 16">JCM 21714</strain>
    </source>
</reference>
<dbReference type="EC" id="2.7.13.3" evidence="3"/>
<evidence type="ECO:0000256" key="10">
    <source>
        <dbReference type="ARBA" id="ARBA00023012"/>
    </source>
</evidence>
<keyword evidence="6" id="KW-0808">Transferase</keyword>
<dbReference type="SUPFAM" id="SSF158472">
    <property type="entry name" value="HAMP domain-like"/>
    <property type="match status" value="1"/>
</dbReference>
<keyword evidence="12" id="KW-1133">Transmembrane helix</keyword>
<dbReference type="PROSITE" id="PS50109">
    <property type="entry name" value="HIS_KIN"/>
    <property type="match status" value="1"/>
</dbReference>
<dbReference type="Pfam" id="PF06580">
    <property type="entry name" value="His_kinase"/>
    <property type="match status" value="1"/>
</dbReference>
<evidence type="ECO:0000256" key="1">
    <source>
        <dbReference type="ARBA" id="ARBA00000085"/>
    </source>
</evidence>
<dbReference type="EMBL" id="BAVS01000041">
    <property type="protein sequence ID" value="GAE95149.1"/>
    <property type="molecule type" value="Genomic_DNA"/>
</dbReference>
<dbReference type="PROSITE" id="PS50885">
    <property type="entry name" value="HAMP"/>
    <property type="match status" value="1"/>
</dbReference>
<dbReference type="InterPro" id="IPR010559">
    <property type="entry name" value="Sig_transdc_His_kin_internal"/>
</dbReference>
<dbReference type="Gene3D" id="6.10.340.10">
    <property type="match status" value="1"/>
</dbReference>
<dbReference type="Proteomes" id="UP000019102">
    <property type="component" value="Unassembled WGS sequence"/>
</dbReference>
<dbReference type="SMART" id="SM00387">
    <property type="entry name" value="HATPase_c"/>
    <property type="match status" value="1"/>
</dbReference>
<comment type="caution">
    <text evidence="15">The sequence shown here is derived from an EMBL/GenBank/DDBJ whole genome shotgun (WGS) entry which is preliminary data.</text>
</comment>
<comment type="catalytic activity">
    <reaction evidence="1">
        <text>ATP + protein L-histidine = ADP + protein N-phospho-L-histidine.</text>
        <dbReference type="EC" id="2.7.13.3"/>
    </reaction>
</comment>